<gene>
    <name evidence="2" type="ORF">H8M03_06730</name>
</gene>
<feature type="transmembrane region" description="Helical" evidence="1">
    <location>
        <begin position="28"/>
        <end position="47"/>
    </location>
</feature>
<accession>A0A7G9KZG5</accession>
<feature type="transmembrane region" description="Helical" evidence="1">
    <location>
        <begin position="102"/>
        <end position="131"/>
    </location>
</feature>
<evidence type="ECO:0000313" key="2">
    <source>
        <dbReference type="EMBL" id="QNM81764.1"/>
    </source>
</evidence>
<keyword evidence="1" id="KW-0472">Membrane</keyword>
<reference evidence="2 3" key="1">
    <citation type="submission" date="2020-08" db="EMBL/GenBank/DDBJ databases">
        <title>Sphingomonas sp. sand1-3 16S ribosomal RNA gene Genome sequencing and assembly.</title>
        <authorList>
            <person name="Kang M."/>
        </authorList>
    </citation>
    <scope>NUCLEOTIDE SEQUENCE [LARGE SCALE GENOMIC DNA]</scope>
    <source>
        <strain evidence="3">sand1-3</strain>
    </source>
</reference>
<dbReference type="KEGG" id="ssau:H8M03_06730"/>
<keyword evidence="3" id="KW-1185">Reference proteome</keyword>
<organism evidence="2 3">
    <name type="scientific">Sphingomonas sabuli</name>
    <dbReference type="NCBI Taxonomy" id="2764186"/>
    <lineage>
        <taxon>Bacteria</taxon>
        <taxon>Pseudomonadati</taxon>
        <taxon>Pseudomonadota</taxon>
        <taxon>Alphaproteobacteria</taxon>
        <taxon>Sphingomonadales</taxon>
        <taxon>Sphingomonadaceae</taxon>
        <taxon>Sphingomonas</taxon>
    </lineage>
</organism>
<sequence length="132" mass="14226">MAVLFAAQMALGLFLMFGHPGVPWYKRAIAAFGSVGMALCVLAFFYATRDAPTFEEPEVRWSTIVSLLVANGVLAARLIGYFRSSHLEMSCFGTIGRMVGCLAVAWGVFALLAVSLAVITGISTSGLDFFYR</sequence>
<feature type="transmembrane region" description="Helical" evidence="1">
    <location>
        <begin position="59"/>
        <end position="82"/>
    </location>
</feature>
<keyword evidence="1" id="KW-1133">Transmembrane helix</keyword>
<dbReference type="EMBL" id="CP060697">
    <property type="protein sequence ID" value="QNM81764.1"/>
    <property type="molecule type" value="Genomic_DNA"/>
</dbReference>
<protein>
    <submittedName>
        <fullName evidence="2">Uncharacterized protein</fullName>
    </submittedName>
</protein>
<proteinExistence type="predicted"/>
<dbReference type="Proteomes" id="UP000515861">
    <property type="component" value="Chromosome"/>
</dbReference>
<dbReference type="AlphaFoldDB" id="A0A7G9KZG5"/>
<evidence type="ECO:0000313" key="3">
    <source>
        <dbReference type="Proteomes" id="UP000515861"/>
    </source>
</evidence>
<name>A0A7G9KZG5_9SPHN</name>
<evidence type="ECO:0000256" key="1">
    <source>
        <dbReference type="SAM" id="Phobius"/>
    </source>
</evidence>
<keyword evidence="1" id="KW-0812">Transmembrane</keyword>
<dbReference type="RefSeq" id="WP_187478720.1">
    <property type="nucleotide sequence ID" value="NZ_CP060697.1"/>
</dbReference>